<evidence type="ECO:0000313" key="6">
    <source>
        <dbReference type="EMBL" id="OGH05006.1"/>
    </source>
</evidence>
<evidence type="ECO:0000256" key="1">
    <source>
        <dbReference type="ARBA" id="ARBA00006601"/>
    </source>
</evidence>
<dbReference type="PIRSF" id="PIRSF000124">
    <property type="entry name" value="UDPglc_GDPman_dh"/>
    <property type="match status" value="1"/>
</dbReference>
<dbReference type="GO" id="GO:0016616">
    <property type="term" value="F:oxidoreductase activity, acting on the CH-OH group of donors, NAD or NADP as acceptor"/>
    <property type="evidence" value="ECO:0007669"/>
    <property type="project" value="InterPro"/>
</dbReference>
<dbReference type="PANTHER" id="PTHR43491">
    <property type="entry name" value="UDP-N-ACETYL-D-MANNOSAMINE DEHYDROGENASE"/>
    <property type="match status" value="1"/>
</dbReference>
<protein>
    <recommendedName>
        <fullName evidence="5">UDP-glucose/GDP-mannose dehydrogenase C-terminal domain-containing protein</fullName>
    </recommendedName>
</protein>
<dbReference type="Gene3D" id="3.40.50.720">
    <property type="entry name" value="NAD(P)-binding Rossmann-like Domain"/>
    <property type="match status" value="2"/>
</dbReference>
<keyword evidence="3" id="KW-0520">NAD</keyword>
<dbReference type="InterPro" id="IPR014026">
    <property type="entry name" value="UDP-Glc/GDP-Man_DH_dimer"/>
</dbReference>
<dbReference type="SUPFAM" id="SSF48179">
    <property type="entry name" value="6-phosphogluconate dehydrogenase C-terminal domain-like"/>
    <property type="match status" value="1"/>
</dbReference>
<accession>A0A1F6H3U5</accession>
<dbReference type="InterPro" id="IPR001732">
    <property type="entry name" value="UDP-Glc/GDP-Man_DH_N"/>
</dbReference>
<dbReference type="InterPro" id="IPR008927">
    <property type="entry name" value="6-PGluconate_DH-like_C_sf"/>
</dbReference>
<evidence type="ECO:0000256" key="2">
    <source>
        <dbReference type="ARBA" id="ARBA00023002"/>
    </source>
</evidence>
<proteinExistence type="inferred from homology"/>
<dbReference type="NCBIfam" id="TIGR03026">
    <property type="entry name" value="NDP-sugDHase"/>
    <property type="match status" value="1"/>
</dbReference>
<dbReference type="PIRSF" id="PIRSF500136">
    <property type="entry name" value="UDP_ManNAc_DH"/>
    <property type="match status" value="1"/>
</dbReference>
<keyword evidence="2" id="KW-0560">Oxidoreductase</keyword>
<dbReference type="GO" id="GO:0000271">
    <property type="term" value="P:polysaccharide biosynthetic process"/>
    <property type="evidence" value="ECO:0007669"/>
    <property type="project" value="InterPro"/>
</dbReference>
<dbReference type="InterPro" id="IPR014027">
    <property type="entry name" value="UDP-Glc/GDP-Man_DH_C"/>
</dbReference>
<dbReference type="SMART" id="SM00984">
    <property type="entry name" value="UDPG_MGDP_dh_C"/>
    <property type="match status" value="1"/>
</dbReference>
<dbReference type="InterPro" id="IPR017476">
    <property type="entry name" value="UDP-Glc/GDP-Man"/>
</dbReference>
<dbReference type="PANTHER" id="PTHR43491:SF2">
    <property type="entry name" value="UDP-N-ACETYL-D-MANNOSAMINE DEHYDROGENASE"/>
    <property type="match status" value="1"/>
</dbReference>
<dbReference type="Pfam" id="PF03721">
    <property type="entry name" value="UDPG_MGDP_dh_N"/>
    <property type="match status" value="1"/>
</dbReference>
<evidence type="ECO:0000313" key="7">
    <source>
        <dbReference type="Proteomes" id="UP000177583"/>
    </source>
</evidence>
<sequence>MAFEPQLSVIGLGYGGLPIAMAFSKKWPLKGFDLDRNRINQLQEGFDRTGQYESDQLLGARIHFTAEAKQLRDCNFHLVAVPTPLNEEDQPDLSPLVSACKTIGTFLSRGDIVVFLATVAPGTTEDLCLYTLEQASGLIGGVDFKLAYSPNRIDPGNREQSLLHTPRLVAAEDEATLATVLKVFRSVVQAEVTPVGSILVAEAAKVLEVTQEDLNHALMNEMAIILDKMDISGHEVIQAAATNPSFRSYVPGLTGGRYNAAAPYYLSQKALTLGYTPQVILAGRRVNDHMSNFIAAKVVKELVRANQPVLGAKVTLMGLTLAADSSDIRHTKLKNLIRELQEFGMDLQFHDPHADPHAVKEALGMLPRKFEDLALANALVVLVPHQEYREFGLEEWLGLMEPQGVVLDLAGFIDPKPLISRGHRCWNL</sequence>
<dbReference type="SUPFAM" id="SSF52413">
    <property type="entry name" value="UDP-glucose/GDP-mannose dehydrogenase C-terminal domain"/>
    <property type="match status" value="1"/>
</dbReference>
<dbReference type="AlphaFoldDB" id="A0A1F6H3U5"/>
<reference evidence="6 7" key="1">
    <citation type="journal article" date="2016" name="Nat. Commun.">
        <title>Thousands of microbial genomes shed light on interconnected biogeochemical processes in an aquifer system.</title>
        <authorList>
            <person name="Anantharaman K."/>
            <person name="Brown C.T."/>
            <person name="Hug L.A."/>
            <person name="Sharon I."/>
            <person name="Castelle C.J."/>
            <person name="Probst A.J."/>
            <person name="Thomas B.C."/>
            <person name="Singh A."/>
            <person name="Wilkins M.J."/>
            <person name="Karaoz U."/>
            <person name="Brodie E.L."/>
            <person name="Williams K.H."/>
            <person name="Hubbard S.S."/>
            <person name="Banfield J.F."/>
        </authorList>
    </citation>
    <scope>NUCLEOTIDE SEQUENCE [LARGE SCALE GENOMIC DNA]</scope>
</reference>
<comment type="similarity">
    <text evidence="1 4">Belongs to the UDP-glucose/GDP-mannose dehydrogenase family.</text>
</comment>
<dbReference type="GO" id="GO:0051287">
    <property type="term" value="F:NAD binding"/>
    <property type="evidence" value="ECO:0007669"/>
    <property type="project" value="InterPro"/>
</dbReference>
<dbReference type="SUPFAM" id="SSF51735">
    <property type="entry name" value="NAD(P)-binding Rossmann-fold domains"/>
    <property type="match status" value="1"/>
</dbReference>
<dbReference type="EMBL" id="MFNF01000001">
    <property type="protein sequence ID" value="OGH05006.1"/>
    <property type="molecule type" value="Genomic_DNA"/>
</dbReference>
<evidence type="ECO:0000256" key="4">
    <source>
        <dbReference type="PIRNR" id="PIRNR000124"/>
    </source>
</evidence>
<evidence type="ECO:0000256" key="3">
    <source>
        <dbReference type="ARBA" id="ARBA00023027"/>
    </source>
</evidence>
<name>A0A1F6H3U5_9PROT</name>
<organism evidence="6 7">
    <name type="scientific">Candidatus Lambdaproteobacteria bacterium RIFOXYD2_FULL_56_26</name>
    <dbReference type="NCBI Taxonomy" id="1817773"/>
    <lineage>
        <taxon>Bacteria</taxon>
        <taxon>Pseudomonadati</taxon>
        <taxon>Pseudomonadota</taxon>
        <taxon>Candidatus Lambdaproteobacteria</taxon>
    </lineage>
</organism>
<gene>
    <name evidence="6" type="ORF">A2557_08525</name>
</gene>
<dbReference type="InterPro" id="IPR036220">
    <property type="entry name" value="UDP-Glc/GDP-Man_DH_C_sf"/>
</dbReference>
<evidence type="ECO:0000259" key="5">
    <source>
        <dbReference type="SMART" id="SM00984"/>
    </source>
</evidence>
<comment type="caution">
    <text evidence="6">The sequence shown here is derived from an EMBL/GenBank/DDBJ whole genome shotgun (WGS) entry which is preliminary data.</text>
</comment>
<dbReference type="InterPro" id="IPR028359">
    <property type="entry name" value="UDP_ManNAc/GlcNAc_DH"/>
</dbReference>
<dbReference type="Proteomes" id="UP000177583">
    <property type="component" value="Unassembled WGS sequence"/>
</dbReference>
<dbReference type="Pfam" id="PF00984">
    <property type="entry name" value="UDPG_MGDP_dh"/>
    <property type="match status" value="1"/>
</dbReference>
<dbReference type="InterPro" id="IPR036291">
    <property type="entry name" value="NAD(P)-bd_dom_sf"/>
</dbReference>
<feature type="domain" description="UDP-glucose/GDP-mannose dehydrogenase C-terminal" evidence="5">
    <location>
        <begin position="315"/>
        <end position="415"/>
    </location>
</feature>
<dbReference type="GO" id="GO:0016628">
    <property type="term" value="F:oxidoreductase activity, acting on the CH-CH group of donors, NAD or NADP as acceptor"/>
    <property type="evidence" value="ECO:0007669"/>
    <property type="project" value="InterPro"/>
</dbReference>
<dbReference type="Pfam" id="PF03720">
    <property type="entry name" value="UDPG_MGDP_dh_C"/>
    <property type="match status" value="1"/>
</dbReference>